<dbReference type="InterPro" id="IPR037066">
    <property type="entry name" value="Plug_dom_sf"/>
</dbReference>
<proteinExistence type="inferred from homology"/>
<dbReference type="GO" id="GO:0015344">
    <property type="term" value="F:siderophore uptake transmembrane transporter activity"/>
    <property type="evidence" value="ECO:0007669"/>
    <property type="project" value="TreeGrafter"/>
</dbReference>
<evidence type="ECO:0000256" key="9">
    <source>
        <dbReference type="ARBA" id="ARBA00023065"/>
    </source>
</evidence>
<evidence type="ECO:0000256" key="4">
    <source>
        <dbReference type="ARBA" id="ARBA00022452"/>
    </source>
</evidence>
<dbReference type="InterPro" id="IPR010105">
    <property type="entry name" value="TonB_sidphr_rcpt"/>
</dbReference>
<keyword evidence="5" id="KW-0410">Iron transport</keyword>
<evidence type="ECO:0000256" key="2">
    <source>
        <dbReference type="ARBA" id="ARBA00009810"/>
    </source>
</evidence>
<evidence type="ECO:0000256" key="11">
    <source>
        <dbReference type="ARBA" id="ARBA00023136"/>
    </source>
</evidence>
<evidence type="ECO:0000256" key="14">
    <source>
        <dbReference type="PROSITE-ProRule" id="PRU01360"/>
    </source>
</evidence>
<evidence type="ECO:0000256" key="15">
    <source>
        <dbReference type="PROSITE-ProRule" id="PRU10144"/>
    </source>
</evidence>
<dbReference type="FunFam" id="2.170.130.10:FF:000010">
    <property type="entry name" value="Ferripyoverdine receptor"/>
    <property type="match status" value="1"/>
</dbReference>
<dbReference type="GO" id="GO:0038023">
    <property type="term" value="F:signaling receptor activity"/>
    <property type="evidence" value="ECO:0007669"/>
    <property type="project" value="InterPro"/>
</dbReference>
<dbReference type="InterPro" id="IPR000531">
    <property type="entry name" value="Beta-barrel_TonB"/>
</dbReference>
<dbReference type="SMART" id="SM00965">
    <property type="entry name" value="STN"/>
    <property type="match status" value="1"/>
</dbReference>
<dbReference type="Gene3D" id="2.170.130.10">
    <property type="entry name" value="TonB-dependent receptor, plug domain"/>
    <property type="match status" value="1"/>
</dbReference>
<accession>A0AAW5A7F7</accession>
<organism evidence="19 20">
    <name type="scientific">Pseudomonas proteolytica</name>
    <dbReference type="NCBI Taxonomy" id="219574"/>
    <lineage>
        <taxon>Bacteria</taxon>
        <taxon>Pseudomonadati</taxon>
        <taxon>Pseudomonadota</taxon>
        <taxon>Gammaproteobacteria</taxon>
        <taxon>Pseudomonadales</taxon>
        <taxon>Pseudomonadaceae</taxon>
        <taxon>Pseudomonas</taxon>
    </lineage>
</organism>
<feature type="short sequence motif" description="TonB C-terminal box" evidence="15">
    <location>
        <begin position="775"/>
        <end position="792"/>
    </location>
</feature>
<dbReference type="CDD" id="cd01347">
    <property type="entry name" value="ligand_gated_channel"/>
    <property type="match status" value="1"/>
</dbReference>
<dbReference type="GO" id="GO:0009279">
    <property type="term" value="C:cell outer membrane"/>
    <property type="evidence" value="ECO:0007669"/>
    <property type="project" value="UniProtKB-SubCell"/>
</dbReference>
<keyword evidence="20" id="KW-1185">Reference proteome</keyword>
<evidence type="ECO:0000256" key="6">
    <source>
        <dbReference type="ARBA" id="ARBA00022692"/>
    </source>
</evidence>
<dbReference type="Gene3D" id="2.40.170.20">
    <property type="entry name" value="TonB-dependent receptor, beta-barrel domain"/>
    <property type="match status" value="1"/>
</dbReference>
<feature type="domain" description="Secretin/TonB short N-terminal" evidence="18">
    <location>
        <begin position="29"/>
        <end position="80"/>
    </location>
</feature>
<dbReference type="NCBIfam" id="TIGR01783">
    <property type="entry name" value="TonB-siderophor"/>
    <property type="match status" value="1"/>
</dbReference>
<gene>
    <name evidence="19" type="ORF">GIW75_03795</name>
</gene>
<dbReference type="PROSITE" id="PS52016">
    <property type="entry name" value="TONB_DEPENDENT_REC_3"/>
    <property type="match status" value="1"/>
</dbReference>
<evidence type="ECO:0000256" key="10">
    <source>
        <dbReference type="ARBA" id="ARBA00023077"/>
    </source>
</evidence>
<protein>
    <submittedName>
        <fullName evidence="19">TonB-dependent siderophore receptor</fullName>
    </submittedName>
</protein>
<dbReference type="InterPro" id="IPR039426">
    <property type="entry name" value="TonB-dep_rcpt-like"/>
</dbReference>
<dbReference type="EMBL" id="WKEW01000007">
    <property type="protein sequence ID" value="MCF5056101.1"/>
    <property type="molecule type" value="Genomic_DNA"/>
</dbReference>
<dbReference type="Pfam" id="PF00593">
    <property type="entry name" value="TonB_dep_Rec_b-barrel"/>
    <property type="match status" value="1"/>
</dbReference>
<dbReference type="PANTHER" id="PTHR32552">
    <property type="entry name" value="FERRICHROME IRON RECEPTOR-RELATED"/>
    <property type="match status" value="1"/>
</dbReference>
<keyword evidence="8" id="KW-0408">Iron</keyword>
<dbReference type="InterPro" id="IPR036942">
    <property type="entry name" value="Beta-barrel_TonB_sf"/>
</dbReference>
<keyword evidence="11 14" id="KW-0472">Membrane</keyword>
<evidence type="ECO:0000313" key="19">
    <source>
        <dbReference type="EMBL" id="MCF5056101.1"/>
    </source>
</evidence>
<name>A0AAW5A7F7_9PSED</name>
<reference evidence="19 20" key="1">
    <citation type="submission" date="2019-11" db="EMBL/GenBank/DDBJ databases">
        <title>Epiphytic Pseudomonas syringae from cherry orchards.</title>
        <authorList>
            <person name="Hulin M.T."/>
        </authorList>
    </citation>
    <scope>NUCLEOTIDE SEQUENCE [LARGE SCALE GENOMIC DNA]</scope>
    <source>
        <strain evidence="19 20">PA-6-9F</strain>
    </source>
</reference>
<dbReference type="PANTHER" id="PTHR32552:SF74">
    <property type="entry name" value="HYDROXAMATE SIDEROPHORE RECEPTOR FHUE"/>
    <property type="match status" value="1"/>
</dbReference>
<feature type="compositionally biased region" description="Polar residues" evidence="17">
    <location>
        <begin position="339"/>
        <end position="354"/>
    </location>
</feature>
<comment type="subcellular location">
    <subcellularLocation>
        <location evidence="1 14">Cell outer membrane</location>
        <topology evidence="1 14">Multi-pass membrane protein</topology>
    </subcellularLocation>
</comment>
<dbReference type="InterPro" id="IPR012910">
    <property type="entry name" value="Plug_dom"/>
</dbReference>
<evidence type="ECO:0000256" key="5">
    <source>
        <dbReference type="ARBA" id="ARBA00022496"/>
    </source>
</evidence>
<keyword evidence="7" id="KW-0732">Signal</keyword>
<feature type="region of interest" description="Disordered" evidence="17">
    <location>
        <begin position="322"/>
        <end position="354"/>
    </location>
</feature>
<evidence type="ECO:0000256" key="13">
    <source>
        <dbReference type="ARBA" id="ARBA00023237"/>
    </source>
</evidence>
<keyword evidence="9" id="KW-0406">Ion transport</keyword>
<comment type="caution">
    <text evidence="19">The sequence shown here is derived from an EMBL/GenBank/DDBJ whole genome shotgun (WGS) entry which is preliminary data.</text>
</comment>
<evidence type="ECO:0000256" key="3">
    <source>
        <dbReference type="ARBA" id="ARBA00022448"/>
    </source>
</evidence>
<keyword evidence="10 16" id="KW-0798">TonB box</keyword>
<evidence type="ECO:0000313" key="20">
    <source>
        <dbReference type="Proteomes" id="UP000814172"/>
    </source>
</evidence>
<sequence length="792" mass="86529">MAQSLPVVYQIQPGALGSALSLFATAANVTLSFSSEQTQGMSTTGLRGTYSVEEGLARLLVGSGLQAQRQGNGTYILVPAVQGDTLQLGATTISGLGTTSEGTGSYTVASTQTATKLNLSLRETPQTVSVITRQRIDDQNLRSIGQVLEQTPGINVQSPGSDRLYVFSRGLAIDNYQYDGMPTTSFAFSQALPQALSDMAIYDRIEVLRGASGLMSGTGDPSGTVNLIRKKPTDTFKGYVSAGLGSWDLYRSEVDVSGPLTETGNLRGRAVAAYQQGNSFTDHLQQEKTIVYGVLEADLSEATLLTVGVEYLDSDPKGFSTTGLPLLDSNGKRLRTSRSDNPASRDSSNRQESVNTFASIEQKLAYDWTLKVSANAMYGTRDYDSIIVGTTTGFVNAQTGNGLSYTATKGDNTQEQKGLDIMFSGPFQLMGREHELVFGFNFQDYENRRNGFGNLLADGTSNNGVSGKPVNIYSWNNYAPYASYNFNREDDNIDQWQNGVYLATRLKPTDELSVILGARVSNYRYDASLHYNVANMVRFNTDDSVRVNGEVTPYAGVVYDLTPNHSLYASYTSIFKPQPYRNRGGRLLGPREGNNYEIGLKSDYYGGRLNTSVALFEVDLENDAVADGMVVGSDTLTAYAAKKTKTRGMDMEVSGELLPDWNLAASYSHSVVKDEQHERVKSSIPADLVKVWTTYRLPGELERLTIGGGVNWQSAINLTVDSWRFSQPAKVKQGDYATVNLMARYQLTSQWSATATVNNLLDKKYISSLDGNFYSGSYGEPRNFMLNTKYAF</sequence>
<dbReference type="PROSITE" id="PS01156">
    <property type="entry name" value="TONB_DEPENDENT_REC_2"/>
    <property type="match status" value="1"/>
</dbReference>
<keyword evidence="4 14" id="KW-1134">Transmembrane beta strand</keyword>
<comment type="similarity">
    <text evidence="2 14 16">Belongs to the TonB-dependent receptor family.</text>
</comment>
<dbReference type="AlphaFoldDB" id="A0AAW5A7F7"/>
<evidence type="ECO:0000256" key="1">
    <source>
        <dbReference type="ARBA" id="ARBA00004571"/>
    </source>
</evidence>
<dbReference type="Pfam" id="PF07660">
    <property type="entry name" value="STN"/>
    <property type="match status" value="1"/>
</dbReference>
<keyword evidence="3 14" id="KW-0813">Transport</keyword>
<keyword evidence="12 19" id="KW-0675">Receptor</keyword>
<evidence type="ECO:0000256" key="7">
    <source>
        <dbReference type="ARBA" id="ARBA00022729"/>
    </source>
</evidence>
<dbReference type="Proteomes" id="UP000814172">
    <property type="component" value="Unassembled WGS sequence"/>
</dbReference>
<keyword evidence="6 14" id="KW-0812">Transmembrane</keyword>
<evidence type="ECO:0000256" key="8">
    <source>
        <dbReference type="ARBA" id="ARBA00023004"/>
    </source>
</evidence>
<evidence type="ECO:0000256" key="17">
    <source>
        <dbReference type="SAM" id="MobiDB-lite"/>
    </source>
</evidence>
<dbReference type="SUPFAM" id="SSF56935">
    <property type="entry name" value="Porins"/>
    <property type="match status" value="1"/>
</dbReference>
<keyword evidence="13 14" id="KW-0998">Cell outer membrane</keyword>
<evidence type="ECO:0000256" key="12">
    <source>
        <dbReference type="ARBA" id="ARBA00023170"/>
    </source>
</evidence>
<dbReference type="InterPro" id="IPR010917">
    <property type="entry name" value="TonB_rcpt_CS"/>
</dbReference>
<dbReference type="GO" id="GO:0015891">
    <property type="term" value="P:siderophore transport"/>
    <property type="evidence" value="ECO:0007669"/>
    <property type="project" value="InterPro"/>
</dbReference>
<evidence type="ECO:0000256" key="16">
    <source>
        <dbReference type="RuleBase" id="RU003357"/>
    </source>
</evidence>
<evidence type="ECO:0000259" key="18">
    <source>
        <dbReference type="SMART" id="SM00965"/>
    </source>
</evidence>
<dbReference type="InterPro" id="IPR011662">
    <property type="entry name" value="Secretin/TonB_short_N"/>
</dbReference>
<dbReference type="Gene3D" id="3.55.50.30">
    <property type="match status" value="1"/>
</dbReference>
<dbReference type="Pfam" id="PF07715">
    <property type="entry name" value="Plug"/>
    <property type="match status" value="1"/>
</dbReference>